<keyword evidence="2" id="KW-1133">Transmembrane helix</keyword>
<feature type="domain" description="UTP25 NTP hydrolase-like" evidence="3">
    <location>
        <begin position="327"/>
        <end position="484"/>
    </location>
</feature>
<feature type="transmembrane region" description="Helical" evidence="2">
    <location>
        <begin position="308"/>
        <end position="332"/>
    </location>
</feature>
<evidence type="ECO:0000313" key="5">
    <source>
        <dbReference type="Proteomes" id="UP000187203"/>
    </source>
</evidence>
<reference evidence="5" key="1">
    <citation type="submission" date="2013-09" db="EMBL/GenBank/DDBJ databases">
        <title>Corchorus olitorius genome sequencing.</title>
        <authorList>
            <person name="Alam M."/>
            <person name="Haque M.S."/>
            <person name="Islam M.S."/>
            <person name="Emdad E.M."/>
            <person name="Islam M.M."/>
            <person name="Ahmed B."/>
            <person name="Halim A."/>
            <person name="Hossen Q.M.M."/>
            <person name="Hossain M.Z."/>
            <person name="Ahmed R."/>
            <person name="Khan M.M."/>
            <person name="Islam R."/>
            <person name="Rashid M.M."/>
            <person name="Khan S.A."/>
            <person name="Rahman M.S."/>
            <person name="Alam M."/>
            <person name="Yahiya A.S."/>
            <person name="Khan M.S."/>
            <person name="Azam M.S."/>
            <person name="Haque T."/>
            <person name="Lashkar M.Z.H."/>
            <person name="Akhand A.I."/>
            <person name="Morshed G."/>
            <person name="Roy S."/>
            <person name="Uddin K.S."/>
            <person name="Rabeya T."/>
            <person name="Hossain A.S."/>
            <person name="Chowdhury A."/>
            <person name="Snigdha A.R."/>
            <person name="Mortoza M.S."/>
            <person name="Matin S.A."/>
            <person name="Hoque S.M.E."/>
            <person name="Islam M.K."/>
            <person name="Roy D.K."/>
            <person name="Haider R."/>
            <person name="Moosa M.M."/>
            <person name="Elias S.M."/>
            <person name="Hasan A.M."/>
            <person name="Jahan S."/>
            <person name="Shafiuddin M."/>
            <person name="Mahmood N."/>
            <person name="Shommy N.S."/>
        </authorList>
    </citation>
    <scope>NUCLEOTIDE SEQUENCE [LARGE SCALE GENOMIC DNA]</scope>
    <source>
        <strain evidence="5">cv. O-4</strain>
    </source>
</reference>
<feature type="region of interest" description="Disordered" evidence="1">
    <location>
        <begin position="418"/>
        <end position="446"/>
    </location>
</feature>
<feature type="compositionally biased region" description="Acidic residues" evidence="1">
    <location>
        <begin position="134"/>
        <end position="155"/>
    </location>
</feature>
<dbReference type="PANTHER" id="PTHR12933">
    <property type="entry name" value="ORF PROTEIN-RELATED"/>
    <property type="match status" value="1"/>
</dbReference>
<keyword evidence="2" id="KW-0812">Transmembrane</keyword>
<dbReference type="Proteomes" id="UP000187203">
    <property type="component" value="Unassembled WGS sequence"/>
</dbReference>
<dbReference type="EMBL" id="AWUE01019051">
    <property type="protein sequence ID" value="OMO76777.1"/>
    <property type="molecule type" value="Genomic_DNA"/>
</dbReference>
<protein>
    <submittedName>
        <fullName evidence="4">Digestive organ expansion factor</fullName>
    </submittedName>
</protein>
<dbReference type="Pfam" id="PF22916">
    <property type="entry name" value="UTP25_NTPase-like"/>
    <property type="match status" value="1"/>
</dbReference>
<dbReference type="OrthoDB" id="10264378at2759"/>
<dbReference type="AlphaFoldDB" id="A0A1R3I2G2"/>
<dbReference type="STRING" id="93759.A0A1R3I2G2"/>
<proteinExistence type="predicted"/>
<dbReference type="InterPro" id="IPR053940">
    <property type="entry name" value="UTP25_NTPase-like"/>
</dbReference>
<evidence type="ECO:0000313" key="4">
    <source>
        <dbReference type="EMBL" id="OMO76777.1"/>
    </source>
</evidence>
<dbReference type="GO" id="GO:0034511">
    <property type="term" value="F:U3 snoRNA binding"/>
    <property type="evidence" value="ECO:0007669"/>
    <property type="project" value="InterPro"/>
</dbReference>
<feature type="region of interest" description="Disordered" evidence="1">
    <location>
        <begin position="1"/>
        <end position="67"/>
    </location>
</feature>
<feature type="compositionally biased region" description="Acidic residues" evidence="1">
    <location>
        <begin position="108"/>
        <end position="119"/>
    </location>
</feature>
<gene>
    <name evidence="4" type="ORF">COLO4_25458</name>
</gene>
<accession>A0A1R3I2G2</accession>
<name>A0A1R3I2G2_9ROSI</name>
<dbReference type="GO" id="GO:0032040">
    <property type="term" value="C:small-subunit processome"/>
    <property type="evidence" value="ECO:0007669"/>
    <property type="project" value="TreeGrafter"/>
</dbReference>
<feature type="region of interest" description="Disordered" evidence="1">
    <location>
        <begin position="88"/>
        <end position="163"/>
    </location>
</feature>
<evidence type="ECO:0000256" key="2">
    <source>
        <dbReference type="SAM" id="Phobius"/>
    </source>
</evidence>
<comment type="caution">
    <text evidence="4">The sequence shown here is derived from an EMBL/GenBank/DDBJ whole genome shotgun (WGS) entry which is preliminary data.</text>
</comment>
<dbReference type="GO" id="GO:0000462">
    <property type="term" value="P:maturation of SSU-rRNA from tricistronic rRNA transcript (SSU-rRNA, 5.8S rRNA, LSU-rRNA)"/>
    <property type="evidence" value="ECO:0007669"/>
    <property type="project" value="TreeGrafter"/>
</dbReference>
<dbReference type="GO" id="GO:0019843">
    <property type="term" value="F:rRNA binding"/>
    <property type="evidence" value="ECO:0007669"/>
    <property type="project" value="TreeGrafter"/>
</dbReference>
<keyword evidence="5" id="KW-1185">Reference proteome</keyword>
<organism evidence="4 5">
    <name type="scientific">Corchorus olitorius</name>
    <dbReference type="NCBI Taxonomy" id="93759"/>
    <lineage>
        <taxon>Eukaryota</taxon>
        <taxon>Viridiplantae</taxon>
        <taxon>Streptophyta</taxon>
        <taxon>Embryophyta</taxon>
        <taxon>Tracheophyta</taxon>
        <taxon>Spermatophyta</taxon>
        <taxon>Magnoliopsida</taxon>
        <taxon>eudicotyledons</taxon>
        <taxon>Gunneridae</taxon>
        <taxon>Pentapetalae</taxon>
        <taxon>rosids</taxon>
        <taxon>malvids</taxon>
        <taxon>Malvales</taxon>
        <taxon>Malvaceae</taxon>
        <taxon>Grewioideae</taxon>
        <taxon>Apeibeae</taxon>
        <taxon>Corchorus</taxon>
    </lineage>
</organism>
<sequence length="491" mass="55331">MGKQFGLKRGLKRHKTGAKFERRTTISKKKKGFKDEVTCSPSPTLSGEPSGEESSGGAPEQINYKEPTMYDKLLTKLRSSNKTVANAYAKRQVAEDDETDGTESLSVSEEENGDDETDNDSLGMQGPEMVGTEELTEDAETEDDLETSDSDQDDDLSVHGASGLGTSSFKKHVEYKLSEEEAEDLSKKKWKYTWEVPSADISNCKWVGTGEDFLKEADMNSNYDLKQKLYKHWLDVYRKSGGNDFYSSSQRWFFSLCKIKFNFSNVSFMLSNSSFNDKGGVCGVAIVIGIYCTVRRNPSITKVLKKTLILWMAILCILCVLVLPFAALNHIFKTRDLVRKNDAKISKHQETTKEEMLPGDGHLDQGFTRPKVLILLPLRSIALRVIERLIQLTPASSKVNVEHLDRFYQDFGSEEIEGDEEQEEQLKNAKAQKPPKPSDHQSLFKGDTRDDFMIGIKFTRKTIKLYGDFYSSDIIVASPIELMTGDVNDQQ</sequence>
<keyword evidence="2" id="KW-0472">Membrane</keyword>
<dbReference type="InterPro" id="IPR010678">
    <property type="entry name" value="UTP25"/>
</dbReference>
<evidence type="ECO:0000256" key="1">
    <source>
        <dbReference type="SAM" id="MobiDB-lite"/>
    </source>
</evidence>
<feature type="compositionally biased region" description="Low complexity" evidence="1">
    <location>
        <begin position="40"/>
        <end position="60"/>
    </location>
</feature>
<evidence type="ECO:0000259" key="3">
    <source>
        <dbReference type="Pfam" id="PF22916"/>
    </source>
</evidence>
<dbReference type="PANTHER" id="PTHR12933:SF0">
    <property type="entry name" value="U3 SMALL NUCLEOLAR RNA-ASSOCIATED PROTEIN 25 HOMOLOG"/>
    <property type="match status" value="1"/>
</dbReference>